<protein>
    <submittedName>
        <fullName evidence="1">Uncharacterized protein</fullName>
    </submittedName>
</protein>
<name>A0A916L9F9_MYCTX</name>
<proteinExistence type="predicted"/>
<comment type="caution">
    <text evidence="1">The sequence shown here is derived from an EMBL/GenBank/DDBJ whole genome shotgun (WGS) entry which is preliminary data.</text>
</comment>
<reference evidence="2" key="1">
    <citation type="submission" date="2015-03" db="EMBL/GenBank/DDBJ databases">
        <authorList>
            <consortium name="Pathogen Informatics"/>
        </authorList>
    </citation>
    <scope>NUCLEOTIDE SEQUENCE [LARGE SCALE GENOMIC DNA]</scope>
    <source>
        <strain evidence="2">N09902308</strain>
    </source>
</reference>
<gene>
    <name evidence="1" type="ORF">ERS007739_01144</name>
</gene>
<sequence length="66" mass="7044">MAVAGSTKNSISICSNSRVRKMKLPGVISLRKLLPICPIPNGGFLRAVVTTLAKFTKMPCAVSGRR</sequence>
<evidence type="ECO:0000313" key="1">
    <source>
        <dbReference type="EMBL" id="COX35508.1"/>
    </source>
</evidence>
<dbReference type="AlphaFoldDB" id="A0A916L9F9"/>
<evidence type="ECO:0000313" key="2">
    <source>
        <dbReference type="Proteomes" id="UP000039021"/>
    </source>
</evidence>
<accession>A0A916L9F9</accession>
<dbReference type="Proteomes" id="UP000039021">
    <property type="component" value="Unassembled WGS sequence"/>
</dbReference>
<organism evidence="1 2">
    <name type="scientific">Mycobacterium tuberculosis</name>
    <dbReference type="NCBI Taxonomy" id="1773"/>
    <lineage>
        <taxon>Bacteria</taxon>
        <taxon>Bacillati</taxon>
        <taxon>Actinomycetota</taxon>
        <taxon>Actinomycetes</taxon>
        <taxon>Mycobacteriales</taxon>
        <taxon>Mycobacteriaceae</taxon>
        <taxon>Mycobacterium</taxon>
        <taxon>Mycobacterium tuberculosis complex</taxon>
    </lineage>
</organism>
<dbReference type="EMBL" id="CSBK01000401">
    <property type="protein sequence ID" value="COX35508.1"/>
    <property type="molecule type" value="Genomic_DNA"/>
</dbReference>